<dbReference type="Gene3D" id="2.60.120.590">
    <property type="entry name" value="Alpha-ketoglutarate-dependent dioxygenase AlkB-like"/>
    <property type="match status" value="1"/>
</dbReference>
<dbReference type="STRING" id="503106.A0A218YSW9"/>
<feature type="binding site" evidence="1">
    <location>
        <position position="621"/>
    </location>
    <ligand>
        <name>2-oxoglutarate</name>
        <dbReference type="ChEBI" id="CHEBI:16810"/>
    </ligand>
</feature>
<feature type="binding site" evidence="1">
    <location>
        <position position="713"/>
    </location>
    <ligand>
        <name>2-oxoglutarate</name>
        <dbReference type="ChEBI" id="CHEBI:16810"/>
    </ligand>
</feature>
<reference evidence="4 5" key="1">
    <citation type="submission" date="2017-04" db="EMBL/GenBank/DDBJ databases">
        <title>Draft genome sequence of Marssonina coronaria NL1: causal agent of apple blotch.</title>
        <authorList>
            <person name="Cheng Q."/>
        </authorList>
    </citation>
    <scope>NUCLEOTIDE SEQUENCE [LARGE SCALE GENOMIC DNA]</scope>
    <source>
        <strain evidence="4 5">NL1</strain>
    </source>
</reference>
<protein>
    <recommendedName>
        <fullName evidence="3">Fe2OG dioxygenase domain-containing protein</fullName>
    </recommendedName>
</protein>
<feature type="binding site" evidence="1">
    <location>
        <position position="719"/>
    </location>
    <ligand>
        <name>2-oxoglutarate</name>
        <dbReference type="ChEBI" id="CHEBI:16810"/>
    </ligand>
</feature>
<dbReference type="GO" id="GO:0035516">
    <property type="term" value="F:broad specificity oxidative DNA demethylase activity"/>
    <property type="evidence" value="ECO:0007669"/>
    <property type="project" value="TreeGrafter"/>
</dbReference>
<evidence type="ECO:0000256" key="2">
    <source>
        <dbReference type="SAM" id="MobiDB-lite"/>
    </source>
</evidence>
<keyword evidence="5" id="KW-1185">Reference proteome</keyword>
<evidence type="ECO:0000259" key="3">
    <source>
        <dbReference type="PROSITE" id="PS51471"/>
    </source>
</evidence>
<name>A0A218YSW9_9HELO</name>
<dbReference type="PANTHER" id="PTHR31573">
    <property type="entry name" value="ALPHA-KETOGLUTARATE-DEPENDENT DIOXYGENASE ALKB HOMOLOG 2"/>
    <property type="match status" value="1"/>
</dbReference>
<dbReference type="PANTHER" id="PTHR31573:SF4">
    <property type="entry name" value="FE2OG DIOXYGENASE DOMAIN-CONTAINING PROTEIN"/>
    <property type="match status" value="1"/>
</dbReference>
<feature type="binding site" evidence="1">
    <location>
        <position position="630"/>
    </location>
    <ligand>
        <name>2-oxoglutarate</name>
        <dbReference type="ChEBI" id="CHEBI:16810"/>
    </ligand>
</feature>
<evidence type="ECO:0000313" key="4">
    <source>
        <dbReference type="EMBL" id="OWO97994.1"/>
    </source>
</evidence>
<dbReference type="OrthoDB" id="2163491at2759"/>
<dbReference type="GO" id="GO:0008198">
    <property type="term" value="F:ferrous iron binding"/>
    <property type="evidence" value="ECO:0007669"/>
    <property type="project" value="TreeGrafter"/>
</dbReference>
<evidence type="ECO:0000313" key="5">
    <source>
        <dbReference type="Proteomes" id="UP000242519"/>
    </source>
</evidence>
<organism evidence="4 5">
    <name type="scientific">Diplocarpon coronariae</name>
    <dbReference type="NCBI Taxonomy" id="2795749"/>
    <lineage>
        <taxon>Eukaryota</taxon>
        <taxon>Fungi</taxon>
        <taxon>Dikarya</taxon>
        <taxon>Ascomycota</taxon>
        <taxon>Pezizomycotina</taxon>
        <taxon>Leotiomycetes</taxon>
        <taxon>Helotiales</taxon>
        <taxon>Drepanopezizaceae</taxon>
        <taxon>Diplocarpon</taxon>
    </lineage>
</organism>
<dbReference type="Pfam" id="PF13532">
    <property type="entry name" value="2OG-FeII_Oxy_2"/>
    <property type="match status" value="1"/>
</dbReference>
<gene>
    <name evidence="4" type="ORF">B2J93_8219</name>
</gene>
<feature type="domain" description="Fe2OG dioxygenase" evidence="3">
    <location>
        <begin position="612"/>
        <end position="722"/>
    </location>
</feature>
<feature type="compositionally biased region" description="Basic and acidic residues" evidence="2">
    <location>
        <begin position="152"/>
        <end position="161"/>
    </location>
</feature>
<feature type="compositionally biased region" description="Polar residues" evidence="2">
    <location>
        <begin position="102"/>
        <end position="113"/>
    </location>
</feature>
<proteinExistence type="predicted"/>
<dbReference type="PROSITE" id="PS51471">
    <property type="entry name" value="FE2OG_OXY"/>
    <property type="match status" value="1"/>
</dbReference>
<sequence length="756" mass="85030">MDIDQSRRLTSNIPLTPLFPSSIKPEITSSRTFFVTKKVTSSGGAQMNQMVQIHDGNLINFGITRSTTSIKRKRDNDDDDAYKGSSSVDDDWAPFSEKKKNAPTTLPRNQKTAVSKLRTKVVEETALPTTAQAKRAKDAGTKNRKKASKKGAPVDEHEKLESINATRRRPESFGLPSVWADKRQQLCETLPWYKAYQAGAYTHNGVAYGLMWDSKSAVRDHFDDHIIICTLGGGMVEDDAGGMIRKTDRKVDCCYAAAFKHCMDRRFPVGVIIGQGNTKCPVKLLHYYNVLGFFHVTHVWYDKEVKKCWMVKLQKMNAARPWWSVKDADYSARTVDRTATLGTCVHCKKESKQIYIEGWVCTNAFCQKNWDFGGREVDTVNLHYDPSFLQEHIATSAIPPVTSLSFPDPQADKTLVAKARTFKQGYPCPKCGCCMRRVHWTYFVCESTLGCDFEYHPRLKVMDLHESNMHGDFKKGKELVDDCIIKQKFQLGAYEVTQHLIPDEQGKTIGCVAVLRSNKAVNKQTNGPDALLKLMQSAKLDLKRNPARHGDSRGQVLTSQYGRNFGAKYKFGVKPVSQDFESSPDVILMILKRVTWAAEEIVGRYDGQEYLVPNELLCLGYHNDSKIGYHDDGESTLGPTVTSLSLGCSATMSFRPKKKNDLMKNLAKPAALKPDVLRVHLDHGDIMVMHGHTIQKLYEASFFHCVTPHGQTRFALTARHILIEKMDFEDQDDARVAGAIPARAENFAYDGDANLR</sequence>
<dbReference type="AlphaFoldDB" id="A0A218YSW9"/>
<dbReference type="GO" id="GO:0051747">
    <property type="term" value="F:cytosine C-5 DNA demethylase activity"/>
    <property type="evidence" value="ECO:0007669"/>
    <property type="project" value="TreeGrafter"/>
</dbReference>
<accession>A0A218YSW9</accession>
<dbReference type="InterPro" id="IPR032852">
    <property type="entry name" value="ALKBH2"/>
</dbReference>
<dbReference type="EMBL" id="MZNU01000414">
    <property type="protein sequence ID" value="OWO97994.1"/>
    <property type="molecule type" value="Genomic_DNA"/>
</dbReference>
<dbReference type="InterPro" id="IPR037151">
    <property type="entry name" value="AlkB-like_sf"/>
</dbReference>
<comment type="caution">
    <text evidence="4">The sequence shown here is derived from an EMBL/GenBank/DDBJ whole genome shotgun (WGS) entry which is preliminary data.</text>
</comment>
<dbReference type="Proteomes" id="UP000242519">
    <property type="component" value="Unassembled WGS sequence"/>
</dbReference>
<feature type="binding site" evidence="1">
    <location>
        <position position="717"/>
    </location>
    <ligand>
        <name>2-oxoglutarate</name>
        <dbReference type="ChEBI" id="CHEBI:16810"/>
    </ligand>
</feature>
<dbReference type="InterPro" id="IPR005123">
    <property type="entry name" value="Oxoglu/Fe-dep_dioxygenase_dom"/>
</dbReference>
<evidence type="ECO:0000256" key="1">
    <source>
        <dbReference type="PIRSR" id="PIRSR632852-1"/>
    </source>
</evidence>
<feature type="region of interest" description="Disordered" evidence="2">
    <location>
        <begin position="71"/>
        <end position="167"/>
    </location>
</feature>
<dbReference type="GO" id="GO:0006307">
    <property type="term" value="P:DNA alkylation repair"/>
    <property type="evidence" value="ECO:0007669"/>
    <property type="project" value="TreeGrafter"/>
</dbReference>
<dbReference type="InterPro" id="IPR027450">
    <property type="entry name" value="AlkB-like"/>
</dbReference>
<dbReference type="SUPFAM" id="SSF51197">
    <property type="entry name" value="Clavaminate synthase-like"/>
    <property type="match status" value="1"/>
</dbReference>
<dbReference type="InParanoid" id="A0A218YSW9"/>